<dbReference type="PROSITE" id="PS51078">
    <property type="entry name" value="ICLR_ED"/>
    <property type="match status" value="1"/>
</dbReference>
<accession>A0ABZ2XTU5</accession>
<dbReference type="InterPro" id="IPR036388">
    <property type="entry name" value="WH-like_DNA-bd_sf"/>
</dbReference>
<keyword evidence="2" id="KW-0238">DNA-binding</keyword>
<dbReference type="Gene3D" id="3.30.450.40">
    <property type="match status" value="1"/>
</dbReference>
<dbReference type="InterPro" id="IPR054844">
    <property type="entry name" value="TransRegBhcR"/>
</dbReference>
<dbReference type="Proteomes" id="UP001623232">
    <property type="component" value="Chromosome"/>
</dbReference>
<keyword evidence="8" id="KW-1185">Reference proteome</keyword>
<dbReference type="NCBIfam" id="NF045644">
    <property type="entry name" value="TransRegBhcR"/>
    <property type="match status" value="1"/>
</dbReference>
<dbReference type="PROSITE" id="PS51077">
    <property type="entry name" value="HTH_ICLR"/>
    <property type="match status" value="1"/>
</dbReference>
<proteinExistence type="predicted"/>
<dbReference type="SUPFAM" id="SSF55781">
    <property type="entry name" value="GAF domain-like"/>
    <property type="match status" value="1"/>
</dbReference>
<evidence type="ECO:0000256" key="1">
    <source>
        <dbReference type="ARBA" id="ARBA00023015"/>
    </source>
</evidence>
<dbReference type="EMBL" id="CP123584">
    <property type="protein sequence ID" value="WZK89525.1"/>
    <property type="molecule type" value="Genomic_DNA"/>
</dbReference>
<dbReference type="SMART" id="SM00346">
    <property type="entry name" value="HTH_ICLR"/>
    <property type="match status" value="1"/>
</dbReference>
<feature type="region of interest" description="Disordered" evidence="4">
    <location>
        <begin position="1"/>
        <end position="21"/>
    </location>
</feature>
<reference evidence="7 8" key="1">
    <citation type="submission" date="2023-04" db="EMBL/GenBank/DDBJ databases">
        <title>Complete genome sequence of Alisedimentitalea scapharcae.</title>
        <authorList>
            <person name="Rong J.-C."/>
            <person name="Yi M.-L."/>
            <person name="Zhao Q."/>
        </authorList>
    </citation>
    <scope>NUCLEOTIDE SEQUENCE [LARGE SCALE GENOMIC DNA]</scope>
    <source>
        <strain evidence="7 8">KCTC 42119</strain>
    </source>
</reference>
<keyword evidence="3" id="KW-0804">Transcription</keyword>
<name>A0ABZ2XTU5_9RHOB</name>
<evidence type="ECO:0000256" key="2">
    <source>
        <dbReference type="ARBA" id="ARBA00023125"/>
    </source>
</evidence>
<dbReference type="PANTHER" id="PTHR30136">
    <property type="entry name" value="HELIX-TURN-HELIX TRANSCRIPTIONAL REGULATOR, ICLR FAMILY"/>
    <property type="match status" value="1"/>
</dbReference>
<dbReference type="Pfam" id="PF01614">
    <property type="entry name" value="IclR_C"/>
    <property type="match status" value="1"/>
</dbReference>
<dbReference type="RefSeq" id="WP_406647850.1">
    <property type="nucleotide sequence ID" value="NZ_CP123584.1"/>
</dbReference>
<evidence type="ECO:0000259" key="6">
    <source>
        <dbReference type="PROSITE" id="PS51078"/>
    </source>
</evidence>
<evidence type="ECO:0000313" key="7">
    <source>
        <dbReference type="EMBL" id="WZK89525.1"/>
    </source>
</evidence>
<gene>
    <name evidence="7" type="ORF">QEZ52_02960</name>
</gene>
<dbReference type="InterPro" id="IPR014757">
    <property type="entry name" value="Tscrpt_reg_IclR_C"/>
</dbReference>
<feature type="domain" description="IclR-ED" evidence="6">
    <location>
        <begin position="85"/>
        <end position="267"/>
    </location>
</feature>
<dbReference type="InterPro" id="IPR029016">
    <property type="entry name" value="GAF-like_dom_sf"/>
</dbReference>
<feature type="domain" description="HTH iclR-type" evidence="5">
    <location>
        <begin position="23"/>
        <end position="84"/>
    </location>
</feature>
<keyword evidence="1" id="KW-0805">Transcription regulation</keyword>
<dbReference type="SUPFAM" id="SSF46785">
    <property type="entry name" value="Winged helix' DNA-binding domain"/>
    <property type="match status" value="1"/>
</dbReference>
<dbReference type="Pfam" id="PF09339">
    <property type="entry name" value="HTH_IclR"/>
    <property type="match status" value="1"/>
</dbReference>
<organism evidence="7 8">
    <name type="scientific">Aliisedimentitalea scapharcae</name>
    <dbReference type="NCBI Taxonomy" id="1524259"/>
    <lineage>
        <taxon>Bacteria</taxon>
        <taxon>Pseudomonadati</taxon>
        <taxon>Pseudomonadota</taxon>
        <taxon>Alphaproteobacteria</taxon>
        <taxon>Rhodobacterales</taxon>
        <taxon>Roseobacteraceae</taxon>
        <taxon>Aliisedimentitalea</taxon>
    </lineage>
</organism>
<dbReference type="InterPro" id="IPR036390">
    <property type="entry name" value="WH_DNA-bd_sf"/>
</dbReference>
<sequence length="278" mass="30145">MSSSSRQRGRPKAFHDQSEKNRIQSLDRALDVLEQLAHGNGQTLTEIATALDQSPATIYRILTTLELRGAAEMDAGDQTWHIGATTFRLGSAFLRKTSVVERARPVMRALMEETGETANLGIEKGSEVLFLSQVETHFSIRAFFPPGTLSPLHASGIGKALLACAPENRIDSLVKRGLSNFTPHTLTTEHALRRDLSDIRTRGYAVDDEERTEGMRCIAAPILNVYGEAVAGISVSGPTHRVTKPMIADFGARVRDAAESLSQSIGGPRLGLRSLLSG</sequence>
<evidence type="ECO:0000313" key="8">
    <source>
        <dbReference type="Proteomes" id="UP001623232"/>
    </source>
</evidence>
<dbReference type="InterPro" id="IPR005471">
    <property type="entry name" value="Tscrpt_reg_IclR_N"/>
</dbReference>
<dbReference type="Gene3D" id="1.10.10.10">
    <property type="entry name" value="Winged helix-like DNA-binding domain superfamily/Winged helix DNA-binding domain"/>
    <property type="match status" value="1"/>
</dbReference>
<dbReference type="PANTHER" id="PTHR30136:SF24">
    <property type="entry name" value="HTH-TYPE TRANSCRIPTIONAL REPRESSOR ALLR"/>
    <property type="match status" value="1"/>
</dbReference>
<dbReference type="InterPro" id="IPR050707">
    <property type="entry name" value="HTH_MetabolicPath_Reg"/>
</dbReference>
<evidence type="ECO:0000259" key="5">
    <source>
        <dbReference type="PROSITE" id="PS51077"/>
    </source>
</evidence>
<evidence type="ECO:0000256" key="3">
    <source>
        <dbReference type="ARBA" id="ARBA00023163"/>
    </source>
</evidence>
<evidence type="ECO:0000256" key="4">
    <source>
        <dbReference type="SAM" id="MobiDB-lite"/>
    </source>
</evidence>
<protein>
    <submittedName>
        <fullName evidence="7">IclR family transcriptional regulator</fullName>
    </submittedName>
</protein>